<accession>A0ABW0SEX8</accession>
<name>A0ABW0SEX8_9RHOB</name>
<protein>
    <submittedName>
        <fullName evidence="1">Uncharacterized protein</fullName>
    </submittedName>
</protein>
<gene>
    <name evidence="1" type="ORF">ACFPOC_12365</name>
</gene>
<reference evidence="2" key="1">
    <citation type="journal article" date="2019" name="Int. J. Syst. Evol. Microbiol.">
        <title>The Global Catalogue of Microorganisms (GCM) 10K type strain sequencing project: providing services to taxonomists for standard genome sequencing and annotation.</title>
        <authorList>
            <consortium name="The Broad Institute Genomics Platform"/>
            <consortium name="The Broad Institute Genome Sequencing Center for Infectious Disease"/>
            <person name="Wu L."/>
            <person name="Ma J."/>
        </authorList>
    </citation>
    <scope>NUCLEOTIDE SEQUENCE [LARGE SCALE GENOMIC DNA]</scope>
    <source>
        <strain evidence="2">KACC 11588</strain>
    </source>
</reference>
<dbReference type="RefSeq" id="WP_209842152.1">
    <property type="nucleotide sequence ID" value="NZ_JAGGJP010000014.1"/>
</dbReference>
<sequence length="58" mass="6527">MARQKRKIGTMIHTINDPVTGEVLGWLLRWDTGQVSRLMKTKVPPLLTPDPDSDADEP</sequence>
<dbReference type="EMBL" id="JBHSNA010000011">
    <property type="protein sequence ID" value="MFC5567199.1"/>
    <property type="molecule type" value="Genomic_DNA"/>
</dbReference>
<keyword evidence="2" id="KW-1185">Reference proteome</keyword>
<organism evidence="1 2">
    <name type="scientific">Rubellimicrobium aerolatum</name>
    <dbReference type="NCBI Taxonomy" id="490979"/>
    <lineage>
        <taxon>Bacteria</taxon>
        <taxon>Pseudomonadati</taxon>
        <taxon>Pseudomonadota</taxon>
        <taxon>Alphaproteobacteria</taxon>
        <taxon>Rhodobacterales</taxon>
        <taxon>Roseobacteraceae</taxon>
        <taxon>Rubellimicrobium</taxon>
    </lineage>
</organism>
<proteinExistence type="predicted"/>
<dbReference type="Proteomes" id="UP001596056">
    <property type="component" value="Unassembled WGS sequence"/>
</dbReference>
<evidence type="ECO:0000313" key="2">
    <source>
        <dbReference type="Proteomes" id="UP001596056"/>
    </source>
</evidence>
<comment type="caution">
    <text evidence="1">The sequence shown here is derived from an EMBL/GenBank/DDBJ whole genome shotgun (WGS) entry which is preliminary data.</text>
</comment>
<evidence type="ECO:0000313" key="1">
    <source>
        <dbReference type="EMBL" id="MFC5567199.1"/>
    </source>
</evidence>